<dbReference type="AlphaFoldDB" id="A0AAV4CUY8"/>
<dbReference type="EMBL" id="BLXT01007004">
    <property type="protein sequence ID" value="GFO35727.1"/>
    <property type="molecule type" value="Genomic_DNA"/>
</dbReference>
<comment type="caution">
    <text evidence="1">The sequence shown here is derived from an EMBL/GenBank/DDBJ whole genome shotgun (WGS) entry which is preliminary data.</text>
</comment>
<gene>
    <name evidence="1" type="ORF">PoB_006223200</name>
</gene>
<accession>A0AAV4CUY8</accession>
<organism evidence="1 2">
    <name type="scientific">Plakobranchus ocellatus</name>
    <dbReference type="NCBI Taxonomy" id="259542"/>
    <lineage>
        <taxon>Eukaryota</taxon>
        <taxon>Metazoa</taxon>
        <taxon>Spiralia</taxon>
        <taxon>Lophotrochozoa</taxon>
        <taxon>Mollusca</taxon>
        <taxon>Gastropoda</taxon>
        <taxon>Heterobranchia</taxon>
        <taxon>Euthyneura</taxon>
        <taxon>Panpulmonata</taxon>
        <taxon>Sacoglossa</taxon>
        <taxon>Placobranchoidea</taxon>
        <taxon>Plakobranchidae</taxon>
        <taxon>Plakobranchus</taxon>
    </lineage>
</organism>
<evidence type="ECO:0000313" key="2">
    <source>
        <dbReference type="Proteomes" id="UP000735302"/>
    </source>
</evidence>
<protein>
    <submittedName>
        <fullName evidence="1">Uncharacterized protein</fullName>
    </submittedName>
</protein>
<dbReference type="Proteomes" id="UP000735302">
    <property type="component" value="Unassembled WGS sequence"/>
</dbReference>
<keyword evidence="2" id="KW-1185">Reference proteome</keyword>
<name>A0AAV4CUY8_9GAST</name>
<reference evidence="1 2" key="1">
    <citation type="journal article" date="2021" name="Elife">
        <title>Chloroplast acquisition without the gene transfer in kleptoplastic sea slugs, Plakobranchus ocellatus.</title>
        <authorList>
            <person name="Maeda T."/>
            <person name="Takahashi S."/>
            <person name="Yoshida T."/>
            <person name="Shimamura S."/>
            <person name="Takaki Y."/>
            <person name="Nagai Y."/>
            <person name="Toyoda A."/>
            <person name="Suzuki Y."/>
            <person name="Arimoto A."/>
            <person name="Ishii H."/>
            <person name="Satoh N."/>
            <person name="Nishiyama T."/>
            <person name="Hasebe M."/>
            <person name="Maruyama T."/>
            <person name="Minagawa J."/>
            <person name="Obokata J."/>
            <person name="Shigenobu S."/>
        </authorList>
    </citation>
    <scope>NUCLEOTIDE SEQUENCE [LARGE SCALE GENOMIC DNA]</scope>
</reference>
<evidence type="ECO:0000313" key="1">
    <source>
        <dbReference type="EMBL" id="GFO35727.1"/>
    </source>
</evidence>
<sequence length="142" mass="16175">MLELKWRGDLRIVEYSGLRKKKLSTNPKTLQNMGVLSSMKNKSRPPISMSKSSAVTLTNFCVALGKRLQKRTEHTSNQKHNTVWAVHIPSTYLKIFKALYDKLKGQSRSLQEIKPCKCATLEPPTTSTFLFKSIYLSTTEHC</sequence>
<proteinExistence type="predicted"/>